<reference evidence="5 6" key="1">
    <citation type="submission" date="2018-05" db="EMBL/GenBank/DDBJ databases">
        <title>Genomic Encyclopedia of Type Strains, Phase IV (KMG-IV): sequencing the most valuable type-strain genomes for metagenomic binning, comparative biology and taxonomic classification.</title>
        <authorList>
            <person name="Goeker M."/>
        </authorList>
    </citation>
    <scope>NUCLEOTIDE SEQUENCE [LARGE SCALE GENOMIC DNA]</scope>
    <source>
        <strain evidence="5 6">DSM 566</strain>
    </source>
</reference>
<dbReference type="SMART" id="SM00100">
    <property type="entry name" value="cNMP"/>
    <property type="match status" value="1"/>
</dbReference>
<dbReference type="SMART" id="SM00116">
    <property type="entry name" value="CBS"/>
    <property type="match status" value="1"/>
</dbReference>
<comment type="caution">
    <text evidence="5">The sequence shown here is derived from an EMBL/GenBank/DDBJ whole genome shotgun (WGS) entry which is preliminary data.</text>
</comment>
<evidence type="ECO:0000259" key="3">
    <source>
        <dbReference type="PROSITE" id="PS50042"/>
    </source>
</evidence>
<dbReference type="Pfam" id="PF00027">
    <property type="entry name" value="cNMP_binding"/>
    <property type="match status" value="1"/>
</dbReference>
<name>A0A318H612_9BURK</name>
<keyword evidence="1 2" id="KW-0129">CBS domain</keyword>
<dbReference type="Gene3D" id="3.10.580.10">
    <property type="entry name" value="CBS-domain"/>
    <property type="match status" value="1"/>
</dbReference>
<proteinExistence type="predicted"/>
<dbReference type="InterPro" id="IPR051257">
    <property type="entry name" value="Diverse_CBS-Domain"/>
</dbReference>
<dbReference type="InterPro" id="IPR018821">
    <property type="entry name" value="DUF294_put_nucleoTrafse_sb-bd"/>
</dbReference>
<dbReference type="CDD" id="cd00038">
    <property type="entry name" value="CAP_ED"/>
    <property type="match status" value="1"/>
</dbReference>
<dbReference type="PANTHER" id="PTHR43080:SF2">
    <property type="entry name" value="CBS DOMAIN-CONTAINING PROTEIN"/>
    <property type="match status" value="1"/>
</dbReference>
<dbReference type="InterPro" id="IPR005105">
    <property type="entry name" value="GlnD_Uridyltrans_N"/>
</dbReference>
<feature type="domain" description="Cyclic nucleotide-binding" evidence="3">
    <location>
        <begin position="11"/>
        <end position="125"/>
    </location>
</feature>
<protein>
    <submittedName>
        <fullName evidence="5">CBS domain-containing protein</fullName>
    </submittedName>
</protein>
<dbReference type="PANTHER" id="PTHR43080">
    <property type="entry name" value="CBS DOMAIN-CONTAINING PROTEIN CBSX3, MITOCHONDRIAL"/>
    <property type="match status" value="1"/>
</dbReference>
<dbReference type="Pfam" id="PF10335">
    <property type="entry name" value="DUF294_C"/>
    <property type="match status" value="1"/>
</dbReference>
<dbReference type="InterPro" id="IPR014710">
    <property type="entry name" value="RmlC-like_jellyroll"/>
</dbReference>
<dbReference type="PROSITE" id="PS51371">
    <property type="entry name" value="CBS"/>
    <property type="match status" value="1"/>
</dbReference>
<dbReference type="Pfam" id="PF03445">
    <property type="entry name" value="DUF294"/>
    <property type="match status" value="1"/>
</dbReference>
<dbReference type="InterPro" id="IPR000595">
    <property type="entry name" value="cNMP-bd_dom"/>
</dbReference>
<sequence length="615" mass="68084">MPSAFNFSASPYDCLTAEERQLVRDHVDIEYFRDGQVILEEGEAPSHLLVVIKGHVREWRGEEPVGTSGPDDSFDGRGLVAGKTSSRFVAAEEVLAYRIARSAVQELISRNATFGALLFADLSNKLGALAERAGQHELQSLTMARVEQAFVRPAHVVDGEADIVSVVKVFQSQRTTNVIVRDAREQPPRLGIFTMSGLQRAILDGRPLAELPVRELSSFRLITVRPQDHLFDALSQMVRHRVHRVVVARPAPDEGAPPQIIGFLEQLDLLSFLSNHSYLISLQIMEAQDLPTLQEASRQVVRLIGLLQRGGTRVGQIARLVQELNAKLFERAWQLVAPAELVANSCLFVMGSEGRGEQLLKTDQDNGLILRDGYPPPADLEAICQRFTAALIDFGYPPCPGRIMVSNPAWRQEATPFGHTVRSWLMVPDTERLMSLAIFLDAQAVAGDAGLLEAVRQQFDALSADHDLTLSRFASAIDLFGDEPGWLNRLLTRGESHRHGLDLKKAGLFPIVHGVRSMALVRHLRVTGTVERIEALVGLGDLPADLATDLIDSLHFFMGLKLKVGLMALEADRPPDGEVHPERLSSLDRDLLKDTLGVVRRFKALVRHRFHLTVL</sequence>
<dbReference type="CDD" id="cd05401">
    <property type="entry name" value="NT_GlnE_GlnD_like"/>
    <property type="match status" value="1"/>
</dbReference>
<feature type="domain" description="CBS" evidence="4">
    <location>
        <begin position="216"/>
        <end position="279"/>
    </location>
</feature>
<dbReference type="GO" id="GO:0008773">
    <property type="term" value="F:[protein-PII] uridylyltransferase activity"/>
    <property type="evidence" value="ECO:0007669"/>
    <property type="project" value="InterPro"/>
</dbReference>
<evidence type="ECO:0000256" key="2">
    <source>
        <dbReference type="PROSITE-ProRule" id="PRU00703"/>
    </source>
</evidence>
<dbReference type="PROSITE" id="PS50042">
    <property type="entry name" value="CNMP_BINDING_3"/>
    <property type="match status" value="1"/>
</dbReference>
<dbReference type="SUPFAM" id="SSF51206">
    <property type="entry name" value="cAMP-binding domain-like"/>
    <property type="match status" value="1"/>
</dbReference>
<evidence type="ECO:0000313" key="6">
    <source>
        <dbReference type="Proteomes" id="UP000247811"/>
    </source>
</evidence>
<accession>A0A318H612</accession>
<evidence type="ECO:0000313" key="5">
    <source>
        <dbReference type="EMBL" id="PXW94703.1"/>
    </source>
</evidence>
<dbReference type="Pfam" id="PF00571">
    <property type="entry name" value="CBS"/>
    <property type="match status" value="1"/>
</dbReference>
<dbReference type="SUPFAM" id="SSF54631">
    <property type="entry name" value="CBS-domain pair"/>
    <property type="match status" value="1"/>
</dbReference>
<gene>
    <name evidence="5" type="ORF">C7444_11218</name>
</gene>
<dbReference type="OrthoDB" id="9808528at2"/>
<dbReference type="EMBL" id="QJJS01000012">
    <property type="protein sequence ID" value="PXW94703.1"/>
    <property type="molecule type" value="Genomic_DNA"/>
</dbReference>
<dbReference type="InterPro" id="IPR000644">
    <property type="entry name" value="CBS_dom"/>
</dbReference>
<evidence type="ECO:0000259" key="4">
    <source>
        <dbReference type="PROSITE" id="PS51371"/>
    </source>
</evidence>
<dbReference type="RefSeq" id="WP_110401315.1">
    <property type="nucleotide sequence ID" value="NZ_QJJS01000012.1"/>
</dbReference>
<organism evidence="5 6">
    <name type="scientific">Sphaerotilus hippei</name>
    <dbReference type="NCBI Taxonomy" id="744406"/>
    <lineage>
        <taxon>Bacteria</taxon>
        <taxon>Pseudomonadati</taxon>
        <taxon>Pseudomonadota</taxon>
        <taxon>Betaproteobacteria</taxon>
        <taxon>Burkholderiales</taxon>
        <taxon>Sphaerotilaceae</taxon>
        <taxon>Sphaerotilus</taxon>
    </lineage>
</organism>
<dbReference type="InterPro" id="IPR018490">
    <property type="entry name" value="cNMP-bd_dom_sf"/>
</dbReference>
<dbReference type="AlphaFoldDB" id="A0A318H612"/>
<evidence type="ECO:0000256" key="1">
    <source>
        <dbReference type="ARBA" id="ARBA00023122"/>
    </source>
</evidence>
<dbReference type="Gene3D" id="2.60.120.10">
    <property type="entry name" value="Jelly Rolls"/>
    <property type="match status" value="1"/>
</dbReference>
<dbReference type="InterPro" id="IPR046342">
    <property type="entry name" value="CBS_dom_sf"/>
</dbReference>
<keyword evidence="6" id="KW-1185">Reference proteome</keyword>
<dbReference type="Proteomes" id="UP000247811">
    <property type="component" value="Unassembled WGS sequence"/>
</dbReference>